<gene>
    <name evidence="20" type="ORF">niasHS_003500</name>
</gene>
<evidence type="ECO:0000256" key="9">
    <source>
        <dbReference type="ARBA" id="ARBA00022723"/>
    </source>
</evidence>
<evidence type="ECO:0000256" key="4">
    <source>
        <dbReference type="ARBA" id="ARBA00004642"/>
    </source>
</evidence>
<dbReference type="NCBIfam" id="TIGR01544">
    <property type="entry name" value="HAD-SF-IE"/>
    <property type="match status" value="1"/>
</dbReference>
<evidence type="ECO:0000256" key="6">
    <source>
        <dbReference type="ARBA" id="ARBA00008389"/>
    </source>
</evidence>
<dbReference type="SFLD" id="SFLDG01128">
    <property type="entry name" value="C1.4:_5'-Nucleotidase_Like"/>
    <property type="match status" value="1"/>
</dbReference>
<dbReference type="InterPro" id="IPR001247">
    <property type="entry name" value="ExoRNase_PH_dom1"/>
</dbReference>
<keyword evidence="8" id="KW-0963">Cytoplasm</keyword>
<dbReference type="Pfam" id="PF05822">
    <property type="entry name" value="UMPH-1"/>
    <property type="match status" value="1"/>
</dbReference>
<evidence type="ECO:0000256" key="7">
    <source>
        <dbReference type="ARBA" id="ARBA00012643"/>
    </source>
</evidence>
<evidence type="ECO:0000313" key="20">
    <source>
        <dbReference type="EMBL" id="KAL3102091.1"/>
    </source>
</evidence>
<dbReference type="InterPro" id="IPR006434">
    <property type="entry name" value="Pyrimidine_nucleotidase_eu"/>
</dbReference>
<dbReference type="GO" id="GO:0000178">
    <property type="term" value="C:exosome (RNase complex)"/>
    <property type="evidence" value="ECO:0007669"/>
    <property type="project" value="UniProtKB-KW"/>
</dbReference>
<dbReference type="Proteomes" id="UP001620645">
    <property type="component" value="Unassembled WGS sequence"/>
</dbReference>
<comment type="subcellular location">
    <subcellularLocation>
        <location evidence="2">Cytoplasm</location>
    </subcellularLocation>
    <subcellularLocation>
        <location evidence="3">Nucleus</location>
        <location evidence="3">Nucleolus</location>
    </subcellularLocation>
    <subcellularLocation>
        <location evidence="4">Nucleus</location>
        <location evidence="4">Nucleoplasm</location>
    </subcellularLocation>
</comment>
<evidence type="ECO:0000256" key="8">
    <source>
        <dbReference type="ARBA" id="ARBA00022490"/>
    </source>
</evidence>
<dbReference type="GO" id="GO:0071027">
    <property type="term" value="P:nuclear RNA surveillance"/>
    <property type="evidence" value="ECO:0007669"/>
    <property type="project" value="UniProtKB-ARBA"/>
</dbReference>
<dbReference type="GO" id="GO:0005654">
    <property type="term" value="C:nucleoplasm"/>
    <property type="evidence" value="ECO:0007669"/>
    <property type="project" value="UniProtKB-SubCell"/>
</dbReference>
<organism evidence="20 21">
    <name type="scientific">Heterodera schachtii</name>
    <name type="common">Sugarbeet cyst nematode worm</name>
    <name type="synonym">Tylenchus schachtii</name>
    <dbReference type="NCBI Taxonomy" id="97005"/>
    <lineage>
        <taxon>Eukaryota</taxon>
        <taxon>Metazoa</taxon>
        <taxon>Ecdysozoa</taxon>
        <taxon>Nematoda</taxon>
        <taxon>Chromadorea</taxon>
        <taxon>Rhabditida</taxon>
        <taxon>Tylenchina</taxon>
        <taxon>Tylenchomorpha</taxon>
        <taxon>Tylenchoidea</taxon>
        <taxon>Heteroderidae</taxon>
        <taxon>Heteroderinae</taxon>
        <taxon>Heterodera</taxon>
    </lineage>
</organism>
<dbReference type="Pfam" id="PF01138">
    <property type="entry name" value="RNase_PH"/>
    <property type="match status" value="1"/>
</dbReference>
<feature type="region of interest" description="Disordered" evidence="18">
    <location>
        <begin position="542"/>
        <end position="563"/>
    </location>
</feature>
<dbReference type="Gene3D" id="3.40.50.1000">
    <property type="entry name" value="HAD superfamily/HAD-like"/>
    <property type="match status" value="1"/>
</dbReference>
<accession>A0ABD2KGQ6</accession>
<protein>
    <recommendedName>
        <fullName evidence="17">Putative exosome complex component RRP41</fullName>
        <ecNumber evidence="7">3.1.3.5</ecNumber>
    </recommendedName>
</protein>
<proteinExistence type="inferred from homology"/>
<dbReference type="EMBL" id="JBICCN010000026">
    <property type="protein sequence ID" value="KAL3102091.1"/>
    <property type="molecule type" value="Genomic_DNA"/>
</dbReference>
<keyword evidence="21" id="KW-1185">Reference proteome</keyword>
<keyword evidence="10" id="KW-0547">Nucleotide-binding</keyword>
<evidence type="ECO:0000256" key="3">
    <source>
        <dbReference type="ARBA" id="ARBA00004604"/>
    </source>
</evidence>
<evidence type="ECO:0000256" key="17">
    <source>
        <dbReference type="ARBA" id="ARBA00073078"/>
    </source>
</evidence>
<dbReference type="GO" id="GO:0000956">
    <property type="term" value="P:nuclear-transcribed mRNA catabolic process"/>
    <property type="evidence" value="ECO:0007669"/>
    <property type="project" value="UniProtKB-ARBA"/>
</dbReference>
<evidence type="ECO:0000256" key="16">
    <source>
        <dbReference type="ARBA" id="ARBA00062379"/>
    </source>
</evidence>
<dbReference type="SUPFAM" id="SSF56784">
    <property type="entry name" value="HAD-like"/>
    <property type="match status" value="1"/>
</dbReference>
<evidence type="ECO:0000256" key="1">
    <source>
        <dbReference type="ARBA" id="ARBA00000815"/>
    </source>
</evidence>
<keyword evidence="12" id="KW-0271">Exosome</keyword>
<dbReference type="SUPFAM" id="SSF55666">
    <property type="entry name" value="Ribonuclease PH domain 2-like"/>
    <property type="match status" value="1"/>
</dbReference>
<dbReference type="Gene3D" id="1.10.150.340">
    <property type="entry name" value="Pyrimidine 5'-nucleotidase (UMPH-1), N-terminal domain"/>
    <property type="match status" value="1"/>
</dbReference>
<comment type="function">
    <text evidence="15">Non-catalytic component of the RNA exosome complex which has 3'-&gt;5' exoribonuclease activity and participates in a multitude of cellular RNA processing and degradation events.</text>
</comment>
<name>A0ABD2KGQ6_HETSC</name>
<evidence type="ECO:0000256" key="12">
    <source>
        <dbReference type="ARBA" id="ARBA00022835"/>
    </source>
</evidence>
<dbReference type="GO" id="GO:0005730">
    <property type="term" value="C:nucleolus"/>
    <property type="evidence" value="ECO:0007669"/>
    <property type="project" value="UniProtKB-SubCell"/>
</dbReference>
<dbReference type="FunFam" id="3.30.230.70:FF:000004">
    <property type="entry name" value="Exosome complex component Rrp41"/>
    <property type="match status" value="1"/>
</dbReference>
<dbReference type="InterPro" id="IPR020568">
    <property type="entry name" value="Ribosomal_Su5_D2-typ_SF"/>
</dbReference>
<dbReference type="GO" id="GO:0000166">
    <property type="term" value="F:nucleotide binding"/>
    <property type="evidence" value="ECO:0007669"/>
    <property type="project" value="UniProtKB-KW"/>
</dbReference>
<comment type="catalytic activity">
    <reaction evidence="1">
        <text>a ribonucleoside 5'-phosphate + H2O = a ribonucleoside + phosphate</text>
        <dbReference type="Rhea" id="RHEA:12484"/>
        <dbReference type="ChEBI" id="CHEBI:15377"/>
        <dbReference type="ChEBI" id="CHEBI:18254"/>
        <dbReference type="ChEBI" id="CHEBI:43474"/>
        <dbReference type="ChEBI" id="CHEBI:58043"/>
        <dbReference type="EC" id="3.1.3.5"/>
    </reaction>
</comment>
<evidence type="ECO:0000259" key="19">
    <source>
        <dbReference type="Pfam" id="PF01138"/>
    </source>
</evidence>
<dbReference type="GO" id="GO:0046872">
    <property type="term" value="F:metal ion binding"/>
    <property type="evidence" value="ECO:0007669"/>
    <property type="project" value="UniProtKB-KW"/>
</dbReference>
<evidence type="ECO:0000313" key="21">
    <source>
        <dbReference type="Proteomes" id="UP001620645"/>
    </source>
</evidence>
<dbReference type="GO" id="GO:0010467">
    <property type="term" value="P:gene expression"/>
    <property type="evidence" value="ECO:0007669"/>
    <property type="project" value="UniProtKB-ARBA"/>
</dbReference>
<dbReference type="PANTHER" id="PTHR13045">
    <property type="entry name" value="5'-NUCLEOTIDASE"/>
    <property type="match status" value="1"/>
</dbReference>
<dbReference type="SUPFAM" id="SSF54211">
    <property type="entry name" value="Ribosomal protein S5 domain 2-like"/>
    <property type="match status" value="1"/>
</dbReference>
<evidence type="ECO:0000256" key="13">
    <source>
        <dbReference type="ARBA" id="ARBA00022842"/>
    </source>
</evidence>
<dbReference type="GO" id="GO:0009117">
    <property type="term" value="P:nucleotide metabolic process"/>
    <property type="evidence" value="ECO:0007669"/>
    <property type="project" value="UniProtKB-KW"/>
</dbReference>
<dbReference type="AlphaFoldDB" id="A0ABD2KGQ6"/>
<evidence type="ECO:0000256" key="15">
    <source>
        <dbReference type="ARBA" id="ARBA00058393"/>
    </source>
</evidence>
<dbReference type="GO" id="GO:0005737">
    <property type="term" value="C:cytoplasm"/>
    <property type="evidence" value="ECO:0007669"/>
    <property type="project" value="UniProtKB-SubCell"/>
</dbReference>
<evidence type="ECO:0000256" key="11">
    <source>
        <dbReference type="ARBA" id="ARBA00022801"/>
    </source>
</evidence>
<dbReference type="SFLD" id="SFLDS00003">
    <property type="entry name" value="Haloacid_Dehalogenase"/>
    <property type="match status" value="1"/>
</dbReference>
<dbReference type="InterPro" id="IPR023214">
    <property type="entry name" value="HAD_sf"/>
</dbReference>
<dbReference type="InterPro" id="IPR036345">
    <property type="entry name" value="ExoRNase_PH_dom2_sf"/>
</dbReference>
<dbReference type="GO" id="GO:0008253">
    <property type="term" value="F:5'-nucleotidase activity"/>
    <property type="evidence" value="ECO:0007669"/>
    <property type="project" value="UniProtKB-EC"/>
</dbReference>
<comment type="similarity">
    <text evidence="5">Belongs to the RNase PH family.</text>
</comment>
<keyword evidence="13" id="KW-0460">Magnesium</keyword>
<dbReference type="InterPro" id="IPR036412">
    <property type="entry name" value="HAD-like_sf"/>
</dbReference>
<keyword evidence="14" id="KW-0546">Nucleotide metabolism</keyword>
<comment type="caution">
    <text evidence="20">The sequence shown here is derived from an EMBL/GenBank/DDBJ whole genome shotgun (WGS) entry which is preliminary data.</text>
</comment>
<evidence type="ECO:0000256" key="18">
    <source>
        <dbReference type="SAM" id="MobiDB-lite"/>
    </source>
</evidence>
<dbReference type="PANTHER" id="PTHR13045:SF0">
    <property type="entry name" value="7-METHYLGUANOSINE PHOSPHATE-SPECIFIC 5'-NUCLEOTIDASE"/>
    <property type="match status" value="1"/>
</dbReference>
<evidence type="ECO:0000256" key="2">
    <source>
        <dbReference type="ARBA" id="ARBA00004496"/>
    </source>
</evidence>
<dbReference type="Gene3D" id="3.30.230.70">
    <property type="entry name" value="GHMP Kinase, N-terminal domain"/>
    <property type="match status" value="1"/>
</dbReference>
<keyword evidence="11" id="KW-0378">Hydrolase</keyword>
<sequence length="563" mass="63889">MTQNASAGIASELVLNRNASRFISSLLKIPTVKIRDTKSVEHKFADISRTGYDKLIVISDFDYTLSRYHRNGEHCKTTHGIFSGVCVNEKNLEFYEKAHALETKYKPIEFCPTMPMCDKIPFMELWWEESHRLIVQQRFNKRQLETSVRNSRIHLRDRCIEFLNFLDLQRVPLIMFSAGIGDIIEFVFEAADGQKPRMANVHLISNMMQFDENEVCIGFREPLIHTFNKNQTVIKQEAPFFHKLADRNTVLLLGDSLGDVRMDVGVENESVVLKIGFLNFDSDNLLERYLDDYDIVLVDDQTMDTFAMKVINEFGYRQDARTPSQIRNIVYQMGVYSQADGSAYIEQGETKVLCAVYGPHECRFRSRAKEDEAIVICQFSQATFSVPDRRNRPRGDRRGNSFSHLLERAFESVIFTNLYPRSQIDIFFELLEADGANLAACVNVASLALADAGIPLRGLLSAVECGSADGLPCADLSSREHSELVPRLTMATVGGKDEIVLMDMKNLLHKNHLPSLLQMGVNACAQVHICLETAVFRHVEASHRKNTESGKQNSLLNRIVDGR</sequence>
<comment type="subunit">
    <text evidence="16">Component of the RNA exosome complex.</text>
</comment>
<dbReference type="InterPro" id="IPR027408">
    <property type="entry name" value="PNPase/RNase_PH_dom_sf"/>
</dbReference>
<dbReference type="EC" id="3.1.3.5" evidence="7"/>
<evidence type="ECO:0000256" key="5">
    <source>
        <dbReference type="ARBA" id="ARBA00006678"/>
    </source>
</evidence>
<comment type="similarity">
    <text evidence="6">Belongs to the pyrimidine 5'-nucleotidase family.</text>
</comment>
<reference evidence="20 21" key="1">
    <citation type="submission" date="2024-10" db="EMBL/GenBank/DDBJ databases">
        <authorList>
            <person name="Kim D."/>
        </authorList>
    </citation>
    <scope>NUCLEOTIDE SEQUENCE [LARGE SCALE GENOMIC DNA]</scope>
    <source>
        <strain evidence="20">Taebaek</strain>
    </source>
</reference>
<dbReference type="FunFam" id="1.10.150.340:FF:000001">
    <property type="entry name" value="Cytosolic 5-nucleotidase 3-like"/>
    <property type="match status" value="1"/>
</dbReference>
<feature type="domain" description="Exoribonuclease phosphorolytic" evidence="19">
    <location>
        <begin position="325"/>
        <end position="455"/>
    </location>
</feature>
<evidence type="ECO:0000256" key="14">
    <source>
        <dbReference type="ARBA" id="ARBA00023080"/>
    </source>
</evidence>
<keyword evidence="9" id="KW-0479">Metal-binding</keyword>
<evidence type="ECO:0000256" key="10">
    <source>
        <dbReference type="ARBA" id="ARBA00022741"/>
    </source>
</evidence>